<organism evidence="2 3">
    <name type="scientific">Desulforapulum autotrophicum (strain ATCC 43914 / DSM 3382 / VKM B-1955 / HRM2)</name>
    <name type="common">Desulfobacterium autotrophicum</name>
    <dbReference type="NCBI Taxonomy" id="177437"/>
    <lineage>
        <taxon>Bacteria</taxon>
        <taxon>Pseudomonadati</taxon>
        <taxon>Thermodesulfobacteriota</taxon>
        <taxon>Desulfobacteria</taxon>
        <taxon>Desulfobacterales</taxon>
        <taxon>Desulfobacteraceae</taxon>
        <taxon>Desulforapulum</taxon>
    </lineage>
</organism>
<dbReference type="RefSeq" id="WP_012662657.1">
    <property type="nucleotide sequence ID" value="NC_012108.1"/>
</dbReference>
<keyword evidence="1" id="KW-0472">Membrane</keyword>
<accession>C0QFL2</accession>
<proteinExistence type="predicted"/>
<feature type="transmembrane region" description="Helical" evidence="1">
    <location>
        <begin position="55"/>
        <end position="74"/>
    </location>
</feature>
<feature type="transmembrane region" description="Helical" evidence="1">
    <location>
        <begin position="138"/>
        <end position="160"/>
    </location>
</feature>
<dbReference type="Proteomes" id="UP000000442">
    <property type="component" value="Chromosome"/>
</dbReference>
<keyword evidence="1" id="KW-0812">Transmembrane</keyword>
<dbReference type="eggNOG" id="COG1811">
    <property type="taxonomic scope" value="Bacteria"/>
</dbReference>
<sequence length="230" mass="23986">MLGTIVNAIAIIAGSLLGLLFRGGIPEKYNRTIMHAISLAVLVIGIKGAMKSDDLLVVIFSLALGSLAGEWVGIEAGLESLGKRLERRFAKNDKGFYQGFITSTLLFCVGSMAIVGSLESGLTGNHQTLFAKSALDGITSIILGSTFGLGVAFSSGAVFAYQGFITLAAVLVKPLLTPQVVAQMSSVGGVLIMAIGFNLLGSAKIRIGSMLPAVFLPLVWFLIKNLVPGL</sequence>
<dbReference type="PANTHER" id="PTHR36111">
    <property type="entry name" value="INNER MEMBRANE PROTEIN-RELATED"/>
    <property type="match status" value="1"/>
</dbReference>
<feature type="transmembrane region" description="Helical" evidence="1">
    <location>
        <begin position="95"/>
        <end position="118"/>
    </location>
</feature>
<evidence type="ECO:0000313" key="3">
    <source>
        <dbReference type="Proteomes" id="UP000000442"/>
    </source>
</evidence>
<dbReference type="STRING" id="177437.HRM2_02860"/>
<dbReference type="OrthoDB" id="9797976at2"/>
<reference evidence="2 3" key="1">
    <citation type="journal article" date="2009" name="Environ. Microbiol.">
        <title>Genome sequence of Desulfobacterium autotrophicum HRM2, a marine sulfate reducer oxidizing organic carbon completely to carbon dioxide.</title>
        <authorList>
            <person name="Strittmatter A.W."/>
            <person name="Liesegang H."/>
            <person name="Rabus R."/>
            <person name="Decker I."/>
            <person name="Amann J."/>
            <person name="Andres S."/>
            <person name="Henne A."/>
            <person name="Fricke W.F."/>
            <person name="Martinez-Arias R."/>
            <person name="Bartels D."/>
            <person name="Goesmann A."/>
            <person name="Krause L."/>
            <person name="Puehler A."/>
            <person name="Klenk H.P."/>
            <person name="Richter M."/>
            <person name="Schuler M."/>
            <person name="Gloeckner F.O."/>
            <person name="Meyerdierks A."/>
            <person name="Gottschalk G."/>
            <person name="Amann R."/>
        </authorList>
    </citation>
    <scope>NUCLEOTIDE SEQUENCE [LARGE SCALE GENOMIC DNA]</scope>
    <source>
        <strain evidence="3">ATCC 43914 / DSM 3382 / HRM2</strain>
    </source>
</reference>
<evidence type="ECO:0000313" key="2">
    <source>
        <dbReference type="EMBL" id="ACN13408.1"/>
    </source>
</evidence>
<evidence type="ECO:0000256" key="1">
    <source>
        <dbReference type="SAM" id="Phobius"/>
    </source>
</evidence>
<dbReference type="KEGG" id="dat:HRM2_02860"/>
<dbReference type="InterPro" id="IPR007563">
    <property type="entry name" value="DUF554"/>
</dbReference>
<feature type="transmembrane region" description="Helical" evidence="1">
    <location>
        <begin position="180"/>
        <end position="199"/>
    </location>
</feature>
<dbReference type="EMBL" id="CP001087">
    <property type="protein sequence ID" value="ACN13408.1"/>
    <property type="molecule type" value="Genomic_DNA"/>
</dbReference>
<dbReference type="HOGENOM" id="CLU_091659_0_0_7"/>
<feature type="transmembrane region" description="Helical" evidence="1">
    <location>
        <begin position="6"/>
        <end position="25"/>
    </location>
</feature>
<dbReference type="PANTHER" id="PTHR36111:SF2">
    <property type="entry name" value="INNER MEMBRANE PROTEIN"/>
    <property type="match status" value="1"/>
</dbReference>
<keyword evidence="3" id="KW-1185">Reference proteome</keyword>
<name>C0QFL2_DESAH</name>
<evidence type="ECO:0008006" key="4">
    <source>
        <dbReference type="Google" id="ProtNLM"/>
    </source>
</evidence>
<protein>
    <recommendedName>
        <fullName evidence="4">DUF554 domain-containing protein</fullName>
    </recommendedName>
</protein>
<dbReference type="Pfam" id="PF04474">
    <property type="entry name" value="DUF554"/>
    <property type="match status" value="1"/>
</dbReference>
<gene>
    <name evidence="2" type="ordered locus">HRM2_02860</name>
</gene>
<keyword evidence="1" id="KW-1133">Transmembrane helix</keyword>
<dbReference type="AlphaFoldDB" id="C0QFL2"/>
<feature type="transmembrane region" description="Helical" evidence="1">
    <location>
        <begin position="205"/>
        <end position="223"/>
    </location>
</feature>